<accession>A0A942EE90</accession>
<evidence type="ECO:0008006" key="4">
    <source>
        <dbReference type="Google" id="ProtNLM"/>
    </source>
</evidence>
<proteinExistence type="predicted"/>
<keyword evidence="3" id="KW-1185">Reference proteome</keyword>
<evidence type="ECO:0000313" key="2">
    <source>
        <dbReference type="EMBL" id="MBS3849634.1"/>
    </source>
</evidence>
<dbReference type="SUPFAM" id="SSF52218">
    <property type="entry name" value="Flavoproteins"/>
    <property type="match status" value="1"/>
</dbReference>
<dbReference type="InterPro" id="IPR001226">
    <property type="entry name" value="Flavodoxin_CS"/>
</dbReference>
<dbReference type="Gene3D" id="3.40.50.360">
    <property type="match status" value="1"/>
</dbReference>
<evidence type="ECO:0000313" key="3">
    <source>
        <dbReference type="Proteomes" id="UP000678281"/>
    </source>
</evidence>
<gene>
    <name evidence="2" type="ORF">KD146_13090</name>
</gene>
<dbReference type="AlphaFoldDB" id="A0A942EE90"/>
<name>A0A942EE90_9HYPH</name>
<sequence>MATLVLFYSATGNTRKAATALAGALGAELCEITCSAYAKGFWGPFRKAYDVLAGRNPPVEIPEMADQVWEMIVLGSPVWGARPAPPIRSYLQRDGRHYARLAMFVTASGTSPKYPPGRAIEEMMILSRLPPQHTCIFTEAQINGPDFTAAITACADKMQPGL</sequence>
<organism evidence="2 3">
    <name type="scientific">Devosia litorisediminis</name>
    <dbReference type="NCBI Taxonomy" id="2829817"/>
    <lineage>
        <taxon>Bacteria</taxon>
        <taxon>Pseudomonadati</taxon>
        <taxon>Pseudomonadota</taxon>
        <taxon>Alphaproteobacteria</taxon>
        <taxon>Hyphomicrobiales</taxon>
        <taxon>Devosiaceae</taxon>
        <taxon>Devosia</taxon>
    </lineage>
</organism>
<dbReference type="PROSITE" id="PS00201">
    <property type="entry name" value="FLAVODOXIN"/>
    <property type="match status" value="1"/>
</dbReference>
<dbReference type="InterPro" id="IPR029039">
    <property type="entry name" value="Flavoprotein-like_sf"/>
</dbReference>
<dbReference type="GO" id="GO:0010181">
    <property type="term" value="F:FMN binding"/>
    <property type="evidence" value="ECO:0007669"/>
    <property type="project" value="InterPro"/>
</dbReference>
<evidence type="ECO:0000256" key="1">
    <source>
        <dbReference type="ARBA" id="ARBA00001917"/>
    </source>
</evidence>
<dbReference type="GO" id="GO:0009055">
    <property type="term" value="F:electron transfer activity"/>
    <property type="evidence" value="ECO:0007669"/>
    <property type="project" value="InterPro"/>
</dbReference>
<reference evidence="2" key="1">
    <citation type="submission" date="2021-04" db="EMBL/GenBank/DDBJ databases">
        <title>Devosia litorisediminis sp. nov., isolated from a sand dune.</title>
        <authorList>
            <person name="Park S."/>
            <person name="Yoon J.-H."/>
        </authorList>
    </citation>
    <scope>NUCLEOTIDE SEQUENCE</scope>
    <source>
        <strain evidence="2">BSSL-BM10</strain>
    </source>
</reference>
<dbReference type="Proteomes" id="UP000678281">
    <property type="component" value="Unassembled WGS sequence"/>
</dbReference>
<dbReference type="RefSeq" id="WP_212659279.1">
    <property type="nucleotide sequence ID" value="NZ_JAGXTP010000002.1"/>
</dbReference>
<dbReference type="EMBL" id="JAGXTP010000002">
    <property type="protein sequence ID" value="MBS3849634.1"/>
    <property type="molecule type" value="Genomic_DNA"/>
</dbReference>
<comment type="cofactor">
    <cofactor evidence="1">
        <name>FMN</name>
        <dbReference type="ChEBI" id="CHEBI:58210"/>
    </cofactor>
</comment>
<protein>
    <recommendedName>
        <fullName evidence="4">Flavodoxin</fullName>
    </recommendedName>
</protein>
<comment type="caution">
    <text evidence="2">The sequence shown here is derived from an EMBL/GenBank/DDBJ whole genome shotgun (WGS) entry which is preliminary data.</text>
</comment>